<dbReference type="AlphaFoldDB" id="A0A6S7CNY8"/>
<keyword evidence="4" id="KW-1185">Reference proteome</keyword>
<evidence type="ECO:0008006" key="5">
    <source>
        <dbReference type="Google" id="ProtNLM"/>
    </source>
</evidence>
<evidence type="ECO:0000313" key="4">
    <source>
        <dbReference type="Proteomes" id="UP000494117"/>
    </source>
</evidence>
<protein>
    <recommendedName>
        <fullName evidence="5">Lipoprotein</fullName>
    </recommendedName>
</protein>
<gene>
    <name evidence="3" type="ORF">LMG26858_00021</name>
</gene>
<reference evidence="3 4" key="1">
    <citation type="submission" date="2020-04" db="EMBL/GenBank/DDBJ databases">
        <authorList>
            <person name="De Canck E."/>
        </authorList>
    </citation>
    <scope>NUCLEOTIDE SEQUENCE [LARGE SCALE GENOMIC DNA]</scope>
    <source>
        <strain evidence="3 4">LMG 26858</strain>
    </source>
</reference>
<feature type="compositionally biased region" description="Low complexity" evidence="1">
    <location>
        <begin position="30"/>
        <end position="47"/>
    </location>
</feature>
<accession>A0A6S7CNY8</accession>
<dbReference type="RefSeq" id="WP_175205001.1">
    <property type="nucleotide sequence ID" value="NZ_CADILG010000001.1"/>
</dbReference>
<feature type="signal peptide" evidence="2">
    <location>
        <begin position="1"/>
        <end position="25"/>
    </location>
</feature>
<evidence type="ECO:0000313" key="3">
    <source>
        <dbReference type="EMBL" id="CAB3817658.1"/>
    </source>
</evidence>
<evidence type="ECO:0000256" key="2">
    <source>
        <dbReference type="SAM" id="SignalP"/>
    </source>
</evidence>
<keyword evidence="2" id="KW-0732">Signal</keyword>
<proteinExistence type="predicted"/>
<evidence type="ECO:0000256" key="1">
    <source>
        <dbReference type="SAM" id="MobiDB-lite"/>
    </source>
</evidence>
<dbReference type="EMBL" id="CADILG010000001">
    <property type="protein sequence ID" value="CAB3817658.1"/>
    <property type="molecule type" value="Genomic_DNA"/>
</dbReference>
<name>A0A6S7CNY8_9BURK</name>
<dbReference type="Proteomes" id="UP000494117">
    <property type="component" value="Unassembled WGS sequence"/>
</dbReference>
<feature type="chain" id="PRO_5029016475" description="Lipoprotein" evidence="2">
    <location>
        <begin position="26"/>
        <end position="94"/>
    </location>
</feature>
<feature type="region of interest" description="Disordered" evidence="1">
    <location>
        <begin position="24"/>
        <end position="54"/>
    </location>
</feature>
<organism evidence="3 4">
    <name type="scientific">Achromobacter anxifer</name>
    <dbReference type="NCBI Taxonomy" id="1287737"/>
    <lineage>
        <taxon>Bacteria</taxon>
        <taxon>Pseudomonadati</taxon>
        <taxon>Pseudomonadota</taxon>
        <taxon>Betaproteobacteria</taxon>
        <taxon>Burkholderiales</taxon>
        <taxon>Alcaligenaceae</taxon>
        <taxon>Achromobacter</taxon>
    </lineage>
</organism>
<sequence>MSIQTLSRRGVALLFIALVAGCSSSGPKGSDSAYPARSSSSASGPAKVSEECRASRSKCLYQGPYESGERDYAEAEAKRLNLAELERLRRGFGN</sequence>